<keyword evidence="8" id="KW-1185">Reference proteome</keyword>
<evidence type="ECO:0000256" key="3">
    <source>
        <dbReference type="ARBA" id="ARBA00022833"/>
    </source>
</evidence>
<dbReference type="Proteomes" id="UP001300502">
    <property type="component" value="Unassembled WGS sequence"/>
</dbReference>
<dbReference type="EMBL" id="JANCYU010000026">
    <property type="protein sequence ID" value="KAK4524822.1"/>
    <property type="molecule type" value="Genomic_DNA"/>
</dbReference>
<dbReference type="GO" id="GO:0008270">
    <property type="term" value="F:zinc ion binding"/>
    <property type="evidence" value="ECO:0007669"/>
    <property type="project" value="UniProtKB-KW"/>
</dbReference>
<evidence type="ECO:0000256" key="1">
    <source>
        <dbReference type="ARBA" id="ARBA00022723"/>
    </source>
</evidence>
<feature type="domain" description="SP-RING-type" evidence="6">
    <location>
        <begin position="372"/>
        <end position="453"/>
    </location>
</feature>
<evidence type="ECO:0000313" key="8">
    <source>
        <dbReference type="Proteomes" id="UP001300502"/>
    </source>
</evidence>
<sequence>MTTTFGDNTSNMSETVEAIKTLASLCGRPLPRDSSQYEDFLGEIRNWKVAWNSEEQEAKLNLLLQQRKSVLVWIASTLGLKRSGTKAVLAESIVSHLCASRPSATCRGTIVSPVHHNNNNTATGSSNSKSNKMHSLPSIRVVCGEVLYLHRKTESTGIIFGEVERRIMNHPFTEIENQFMRILGPPFNDGKGIAWFSTTALEIGAKSVPIYFTVPSSWKTASIVLRCLRVDLSLPLHMWKNEWPFPVIAQVNGYSMKLKTATRYTNGKIFGVDGATDISEYIRRDNNSSNKVVIFRPSTSADASNNNVKVEYLFFAQPAYIYTDGDIFNSISSNSWSRFLQRIRQMGNVPFAEVTSASHLEWFRLYILNYMAAEDLQLEHFQILLRCPLSLTPLKWPALSISCKHLQCFDLLSFLSFTRNNLRFLCPICSIQVCWDELLICPFTLEILSHYPDAKALNIYSDGSFQIVREEIEQDCTTTSATTPRNKNTSNHHPCHVEQPQIIDLSDDDDDE</sequence>
<dbReference type="Pfam" id="PF02891">
    <property type="entry name" value="zf-MIZ"/>
    <property type="match status" value="1"/>
</dbReference>
<dbReference type="CDD" id="cd16650">
    <property type="entry name" value="SP-RING_PIAS-like"/>
    <property type="match status" value="1"/>
</dbReference>
<accession>A0AAV9IBW9</accession>
<evidence type="ECO:0000313" key="7">
    <source>
        <dbReference type="EMBL" id="KAK4524822.1"/>
    </source>
</evidence>
<keyword evidence="2 4" id="KW-0863">Zinc-finger</keyword>
<evidence type="ECO:0000256" key="5">
    <source>
        <dbReference type="SAM" id="MobiDB-lite"/>
    </source>
</evidence>
<dbReference type="PANTHER" id="PTHR10782">
    <property type="entry name" value="ZINC FINGER MIZ DOMAIN-CONTAINING PROTEIN"/>
    <property type="match status" value="1"/>
</dbReference>
<dbReference type="InterPro" id="IPR004181">
    <property type="entry name" value="Znf_MIZ"/>
</dbReference>
<dbReference type="AlphaFoldDB" id="A0AAV9IBW9"/>
<dbReference type="GO" id="GO:0016925">
    <property type="term" value="P:protein sumoylation"/>
    <property type="evidence" value="ECO:0007669"/>
    <property type="project" value="TreeGrafter"/>
</dbReference>
<dbReference type="GO" id="GO:0061665">
    <property type="term" value="F:SUMO ligase activity"/>
    <property type="evidence" value="ECO:0007669"/>
    <property type="project" value="TreeGrafter"/>
</dbReference>
<organism evidence="7 8">
    <name type="scientific">Galdieria yellowstonensis</name>
    <dbReference type="NCBI Taxonomy" id="3028027"/>
    <lineage>
        <taxon>Eukaryota</taxon>
        <taxon>Rhodophyta</taxon>
        <taxon>Bangiophyceae</taxon>
        <taxon>Galdieriales</taxon>
        <taxon>Galdieriaceae</taxon>
        <taxon>Galdieria</taxon>
    </lineage>
</organism>
<comment type="caution">
    <text evidence="7">The sequence shown here is derived from an EMBL/GenBank/DDBJ whole genome shotgun (WGS) entry which is preliminary data.</text>
</comment>
<feature type="region of interest" description="Disordered" evidence="5">
    <location>
        <begin position="476"/>
        <end position="495"/>
    </location>
</feature>
<keyword evidence="1" id="KW-0479">Metal-binding</keyword>
<feature type="region of interest" description="Disordered" evidence="5">
    <location>
        <begin position="111"/>
        <end position="133"/>
    </location>
</feature>
<keyword evidence="3" id="KW-0862">Zinc</keyword>
<evidence type="ECO:0000259" key="6">
    <source>
        <dbReference type="PROSITE" id="PS51044"/>
    </source>
</evidence>
<feature type="compositionally biased region" description="Low complexity" evidence="5">
    <location>
        <begin position="117"/>
        <end position="130"/>
    </location>
</feature>
<evidence type="ECO:0000256" key="4">
    <source>
        <dbReference type="PROSITE-ProRule" id="PRU00452"/>
    </source>
</evidence>
<evidence type="ECO:0000256" key="2">
    <source>
        <dbReference type="ARBA" id="ARBA00022771"/>
    </source>
</evidence>
<dbReference type="Gene3D" id="3.30.40.10">
    <property type="entry name" value="Zinc/RING finger domain, C3HC4 (zinc finger)"/>
    <property type="match status" value="1"/>
</dbReference>
<dbReference type="InterPro" id="IPR013083">
    <property type="entry name" value="Znf_RING/FYVE/PHD"/>
</dbReference>
<dbReference type="PANTHER" id="PTHR10782:SF4">
    <property type="entry name" value="TONALLI, ISOFORM E"/>
    <property type="match status" value="1"/>
</dbReference>
<gene>
    <name evidence="7" type="ORF">GAYE_SCF06G2725</name>
</gene>
<feature type="compositionally biased region" description="Polar residues" evidence="5">
    <location>
        <begin position="476"/>
        <end position="492"/>
    </location>
</feature>
<dbReference type="GO" id="GO:0000785">
    <property type="term" value="C:chromatin"/>
    <property type="evidence" value="ECO:0007669"/>
    <property type="project" value="TreeGrafter"/>
</dbReference>
<proteinExistence type="predicted"/>
<protein>
    <recommendedName>
        <fullName evidence="6">SP-RING-type domain-containing protein</fullName>
    </recommendedName>
</protein>
<name>A0AAV9IBW9_9RHOD</name>
<reference evidence="7 8" key="1">
    <citation type="submission" date="2022-07" db="EMBL/GenBank/DDBJ databases">
        <title>Genome-wide signatures of adaptation to extreme environments.</title>
        <authorList>
            <person name="Cho C.H."/>
            <person name="Yoon H.S."/>
        </authorList>
    </citation>
    <scope>NUCLEOTIDE SEQUENCE [LARGE SCALE GENOMIC DNA]</scope>
    <source>
        <strain evidence="7 8">108.79 E11</strain>
    </source>
</reference>
<dbReference type="PROSITE" id="PS51044">
    <property type="entry name" value="ZF_SP_RING"/>
    <property type="match status" value="1"/>
</dbReference>